<dbReference type="PANTHER" id="PTHR45929:SF3">
    <property type="entry name" value="JAK PATHWAY SIGNAL TRANSDUCTION ADAPTOR MOLECULE"/>
    <property type="match status" value="1"/>
</dbReference>
<evidence type="ECO:0000259" key="4">
    <source>
        <dbReference type="PROSITE" id="PS50002"/>
    </source>
</evidence>
<dbReference type="PRINTS" id="PR00452">
    <property type="entry name" value="SH3DOMAIN"/>
</dbReference>
<evidence type="ECO:0000313" key="5">
    <source>
        <dbReference type="EMBL" id="KZV95057.1"/>
    </source>
</evidence>
<evidence type="ECO:0000256" key="2">
    <source>
        <dbReference type="PROSITE-ProRule" id="PRU00192"/>
    </source>
</evidence>
<dbReference type="AlphaFoldDB" id="A0A165JMB5"/>
<evidence type="ECO:0000256" key="3">
    <source>
        <dbReference type="SAM" id="MobiDB-lite"/>
    </source>
</evidence>
<sequence>MSRVDTDAPSILVWTEESGGGGAEATVSSALPRTWKGDMHDRGQDSSPTFYCKALYDYSSTDPSSLSFRAGDIIEVLTTLTSGWWDGLLDGETRGWFPSTFTTTISRDDAERALHSRNVRPSVSDSEALVSLGPFSPGDSASDWLADEMSYGLGRESFNDLANSSFDQPAKGHQQQNDFWMPEVGDDGQ</sequence>
<keyword evidence="1 2" id="KW-0728">SH3 domain</keyword>
<name>A0A165JMB5_EXIGL</name>
<feature type="domain" description="SH3" evidence="4">
    <location>
        <begin position="47"/>
        <end position="107"/>
    </location>
</feature>
<dbReference type="InterPro" id="IPR050670">
    <property type="entry name" value="STAM"/>
</dbReference>
<dbReference type="EMBL" id="KV425964">
    <property type="protein sequence ID" value="KZV95057.1"/>
    <property type="molecule type" value="Genomic_DNA"/>
</dbReference>
<dbReference type="STRING" id="1314781.A0A165JMB5"/>
<dbReference type="SMART" id="SM00326">
    <property type="entry name" value="SH3"/>
    <property type="match status" value="1"/>
</dbReference>
<dbReference type="PROSITE" id="PS50002">
    <property type="entry name" value="SH3"/>
    <property type="match status" value="1"/>
</dbReference>
<feature type="compositionally biased region" description="Polar residues" evidence="3">
    <location>
        <begin position="162"/>
        <end position="178"/>
    </location>
</feature>
<dbReference type="SUPFAM" id="SSF50044">
    <property type="entry name" value="SH3-domain"/>
    <property type="match status" value="1"/>
</dbReference>
<evidence type="ECO:0000256" key="1">
    <source>
        <dbReference type="ARBA" id="ARBA00022443"/>
    </source>
</evidence>
<dbReference type="PANTHER" id="PTHR45929">
    <property type="entry name" value="JAK PATHWAY SIGNAL TRANSDUCTION ADAPTOR MOLECULE"/>
    <property type="match status" value="1"/>
</dbReference>
<reference evidence="5 6" key="1">
    <citation type="journal article" date="2016" name="Mol. Biol. Evol.">
        <title>Comparative Genomics of Early-Diverging Mushroom-Forming Fungi Provides Insights into the Origins of Lignocellulose Decay Capabilities.</title>
        <authorList>
            <person name="Nagy L.G."/>
            <person name="Riley R."/>
            <person name="Tritt A."/>
            <person name="Adam C."/>
            <person name="Daum C."/>
            <person name="Floudas D."/>
            <person name="Sun H."/>
            <person name="Yadav J.S."/>
            <person name="Pangilinan J."/>
            <person name="Larsson K.H."/>
            <person name="Matsuura K."/>
            <person name="Barry K."/>
            <person name="Labutti K."/>
            <person name="Kuo R."/>
            <person name="Ohm R.A."/>
            <person name="Bhattacharya S.S."/>
            <person name="Shirouzu T."/>
            <person name="Yoshinaga Y."/>
            <person name="Martin F.M."/>
            <person name="Grigoriev I.V."/>
            <person name="Hibbett D.S."/>
        </authorList>
    </citation>
    <scope>NUCLEOTIDE SEQUENCE [LARGE SCALE GENOMIC DNA]</scope>
    <source>
        <strain evidence="5 6">HHB12029</strain>
    </source>
</reference>
<proteinExistence type="predicted"/>
<dbReference type="Pfam" id="PF00018">
    <property type="entry name" value="SH3_1"/>
    <property type="match status" value="1"/>
</dbReference>
<dbReference type="InterPro" id="IPR001452">
    <property type="entry name" value="SH3_domain"/>
</dbReference>
<feature type="region of interest" description="Disordered" evidence="3">
    <location>
        <begin position="162"/>
        <end position="189"/>
    </location>
</feature>
<organism evidence="5 6">
    <name type="scientific">Exidia glandulosa HHB12029</name>
    <dbReference type="NCBI Taxonomy" id="1314781"/>
    <lineage>
        <taxon>Eukaryota</taxon>
        <taxon>Fungi</taxon>
        <taxon>Dikarya</taxon>
        <taxon>Basidiomycota</taxon>
        <taxon>Agaricomycotina</taxon>
        <taxon>Agaricomycetes</taxon>
        <taxon>Auriculariales</taxon>
        <taxon>Exidiaceae</taxon>
        <taxon>Exidia</taxon>
    </lineage>
</organism>
<dbReference type="FunFam" id="2.30.30.40:FF:000072">
    <property type="entry name" value="Unconventional Myosin IB"/>
    <property type="match status" value="1"/>
</dbReference>
<protein>
    <submittedName>
        <fullName evidence="5">SH3-domain-containing protein</fullName>
    </submittedName>
</protein>
<dbReference type="Gene3D" id="2.30.30.40">
    <property type="entry name" value="SH3 Domains"/>
    <property type="match status" value="1"/>
</dbReference>
<gene>
    <name evidence="5" type="ORF">EXIGLDRAFT_834620</name>
</gene>
<keyword evidence="6" id="KW-1185">Reference proteome</keyword>
<accession>A0A165JMB5</accession>
<dbReference type="CDD" id="cd11883">
    <property type="entry name" value="SH3_Sdc25"/>
    <property type="match status" value="1"/>
</dbReference>
<dbReference type="Proteomes" id="UP000077266">
    <property type="component" value="Unassembled WGS sequence"/>
</dbReference>
<dbReference type="InterPro" id="IPR036028">
    <property type="entry name" value="SH3-like_dom_sf"/>
</dbReference>
<evidence type="ECO:0000313" key="6">
    <source>
        <dbReference type="Proteomes" id="UP000077266"/>
    </source>
</evidence>
<dbReference type="InParanoid" id="A0A165JMB5"/>
<dbReference type="OrthoDB" id="10255964at2759"/>
<feature type="non-terminal residue" evidence="5">
    <location>
        <position position="189"/>
    </location>
</feature>